<sequence length="117" mass="13036">MKLIGCLRTGNSAYRVGEEQIPSFYPPALELSGVLLEVDSEIENLQNIIISEMNYQGMSCQGSEVDEVVVSVGVRENDRDAFEWFLKAGRHGNPLGNNVYQFGMDTIAEKRKVHEVG</sequence>
<accession>A0A9N8ZZA6</accession>
<dbReference type="AlphaFoldDB" id="A0A9N8ZZA6"/>
<name>A0A9N8ZZA6_9GLOM</name>
<organism evidence="1 2">
    <name type="scientific">Cetraspora pellucida</name>
    <dbReference type="NCBI Taxonomy" id="1433469"/>
    <lineage>
        <taxon>Eukaryota</taxon>
        <taxon>Fungi</taxon>
        <taxon>Fungi incertae sedis</taxon>
        <taxon>Mucoromycota</taxon>
        <taxon>Glomeromycotina</taxon>
        <taxon>Glomeromycetes</taxon>
        <taxon>Diversisporales</taxon>
        <taxon>Gigasporaceae</taxon>
        <taxon>Cetraspora</taxon>
    </lineage>
</organism>
<comment type="caution">
    <text evidence="1">The sequence shown here is derived from an EMBL/GenBank/DDBJ whole genome shotgun (WGS) entry which is preliminary data.</text>
</comment>
<gene>
    <name evidence="1" type="ORF">CPELLU_LOCUS2941</name>
</gene>
<dbReference type="Proteomes" id="UP000789759">
    <property type="component" value="Unassembled WGS sequence"/>
</dbReference>
<evidence type="ECO:0000313" key="2">
    <source>
        <dbReference type="Proteomes" id="UP000789759"/>
    </source>
</evidence>
<reference evidence="1" key="1">
    <citation type="submission" date="2021-06" db="EMBL/GenBank/DDBJ databases">
        <authorList>
            <person name="Kallberg Y."/>
            <person name="Tangrot J."/>
            <person name="Rosling A."/>
        </authorList>
    </citation>
    <scope>NUCLEOTIDE SEQUENCE</scope>
    <source>
        <strain evidence="1">FL966</strain>
    </source>
</reference>
<evidence type="ECO:0000313" key="1">
    <source>
        <dbReference type="EMBL" id="CAG8511543.1"/>
    </source>
</evidence>
<keyword evidence="2" id="KW-1185">Reference proteome</keyword>
<proteinExistence type="predicted"/>
<dbReference type="EMBL" id="CAJVQA010001354">
    <property type="protein sequence ID" value="CAG8511543.1"/>
    <property type="molecule type" value="Genomic_DNA"/>
</dbReference>
<protein>
    <submittedName>
        <fullName evidence="1">3385_t:CDS:1</fullName>
    </submittedName>
</protein>